<dbReference type="EMBL" id="JQIM01000007">
    <property type="protein sequence ID" value="KGX17252.1"/>
    <property type="molecule type" value="Genomic_DNA"/>
</dbReference>
<protein>
    <submittedName>
        <fullName evidence="1">Uncharacterized protein</fullName>
    </submittedName>
</protein>
<comment type="caution">
    <text evidence="1">The sequence shown here is derived from an EMBL/GenBank/DDBJ whole genome shotgun (WGS) entry which is preliminary data.</text>
</comment>
<sequence>MTYERPAAAGRILRGFETKQHCILSRDEAEAVAWWSDKELKVWAVDIAAGRERRPAYRHTFYARARTADRAIECVKQNLHMRAPGARYRARLAGSRELGCHEVTAEPTPLVRHTMAVGFDHVG</sequence>
<dbReference type="AlphaFoldDB" id="A0AA40JJP6"/>
<dbReference type="RefSeq" id="WP_038740527.1">
    <property type="nucleotide sequence ID" value="NZ_KN323090.1"/>
</dbReference>
<dbReference type="Proteomes" id="UP000030475">
    <property type="component" value="Unassembled WGS sequence"/>
</dbReference>
<reference evidence="1 2" key="1">
    <citation type="submission" date="2014-08" db="EMBL/GenBank/DDBJ databases">
        <authorList>
            <person name="Bunnell A."/>
            <person name="Chain P.S."/>
            <person name="Chertkov O."/>
            <person name="Currie B.J."/>
            <person name="Daligault H.E."/>
            <person name="Davenport K.W."/>
            <person name="Davis C."/>
            <person name="Gleasner C.D."/>
            <person name="Johnson S.L."/>
            <person name="Kaestli M."/>
            <person name="Koren S."/>
            <person name="Kunde Y.A."/>
            <person name="Mayo M."/>
            <person name="McMurry K.K."/>
            <person name="Price E.P."/>
            <person name="Reitenga K.G."/>
            <person name="Robison R."/>
            <person name="Rosovitz M.J."/>
            <person name="Sarovich D.S."/>
            <person name="Teshima H."/>
        </authorList>
    </citation>
    <scope>NUCLEOTIDE SEQUENCE [LARGE SCALE GENOMIC DNA]</scope>
    <source>
        <strain evidence="1 2">MSHR44</strain>
    </source>
</reference>
<gene>
    <name evidence="1" type="ORF">Y036_5944</name>
</gene>
<name>A0AA40JJP6_BURPE</name>
<organism evidence="1 2">
    <name type="scientific">Burkholderia pseudomallei</name>
    <name type="common">Pseudomonas pseudomallei</name>
    <dbReference type="NCBI Taxonomy" id="28450"/>
    <lineage>
        <taxon>Bacteria</taxon>
        <taxon>Pseudomonadati</taxon>
        <taxon>Pseudomonadota</taxon>
        <taxon>Betaproteobacteria</taxon>
        <taxon>Burkholderiales</taxon>
        <taxon>Burkholderiaceae</taxon>
        <taxon>Burkholderia</taxon>
        <taxon>pseudomallei group</taxon>
    </lineage>
</organism>
<accession>A0AA40JJP6</accession>
<evidence type="ECO:0000313" key="1">
    <source>
        <dbReference type="EMBL" id="KGX17252.1"/>
    </source>
</evidence>
<evidence type="ECO:0000313" key="2">
    <source>
        <dbReference type="Proteomes" id="UP000030475"/>
    </source>
</evidence>
<proteinExistence type="predicted"/>